<dbReference type="Proteomes" id="UP001341840">
    <property type="component" value="Unassembled WGS sequence"/>
</dbReference>
<accession>A0ABU6SYV9</accession>
<organism evidence="1 2">
    <name type="scientific">Stylosanthes scabra</name>
    <dbReference type="NCBI Taxonomy" id="79078"/>
    <lineage>
        <taxon>Eukaryota</taxon>
        <taxon>Viridiplantae</taxon>
        <taxon>Streptophyta</taxon>
        <taxon>Embryophyta</taxon>
        <taxon>Tracheophyta</taxon>
        <taxon>Spermatophyta</taxon>
        <taxon>Magnoliopsida</taxon>
        <taxon>eudicotyledons</taxon>
        <taxon>Gunneridae</taxon>
        <taxon>Pentapetalae</taxon>
        <taxon>rosids</taxon>
        <taxon>fabids</taxon>
        <taxon>Fabales</taxon>
        <taxon>Fabaceae</taxon>
        <taxon>Papilionoideae</taxon>
        <taxon>50 kb inversion clade</taxon>
        <taxon>dalbergioids sensu lato</taxon>
        <taxon>Dalbergieae</taxon>
        <taxon>Pterocarpus clade</taxon>
        <taxon>Stylosanthes</taxon>
    </lineage>
</organism>
<name>A0ABU6SYV9_9FABA</name>
<proteinExistence type="predicted"/>
<feature type="non-terminal residue" evidence="1">
    <location>
        <position position="56"/>
    </location>
</feature>
<evidence type="ECO:0000313" key="1">
    <source>
        <dbReference type="EMBL" id="MED6141646.1"/>
    </source>
</evidence>
<evidence type="ECO:0000313" key="2">
    <source>
        <dbReference type="Proteomes" id="UP001341840"/>
    </source>
</evidence>
<gene>
    <name evidence="1" type="ORF">PIB30_105527</name>
</gene>
<reference evidence="1 2" key="1">
    <citation type="journal article" date="2023" name="Plants (Basel)">
        <title>Bridging the Gap: Combining Genomics and Transcriptomics Approaches to Understand Stylosanthes scabra, an Orphan Legume from the Brazilian Caatinga.</title>
        <authorList>
            <person name="Ferreira-Neto J.R.C."/>
            <person name="da Silva M.D."/>
            <person name="Binneck E."/>
            <person name="de Melo N.F."/>
            <person name="da Silva R.H."/>
            <person name="de Melo A.L.T.M."/>
            <person name="Pandolfi V."/>
            <person name="Bustamante F.O."/>
            <person name="Brasileiro-Vidal A.C."/>
            <person name="Benko-Iseppon A.M."/>
        </authorList>
    </citation>
    <scope>NUCLEOTIDE SEQUENCE [LARGE SCALE GENOMIC DNA]</scope>
    <source>
        <tissue evidence="1">Leaves</tissue>
    </source>
</reference>
<comment type="caution">
    <text evidence="1">The sequence shown here is derived from an EMBL/GenBank/DDBJ whole genome shotgun (WGS) entry which is preliminary data.</text>
</comment>
<sequence>MRGFLRLGVDRQSCWPRPDLIKGCLGVVGSGWSTHRRQLPRLCVGLWAEMPQNSVP</sequence>
<dbReference type="EMBL" id="JASCZI010064317">
    <property type="protein sequence ID" value="MED6141646.1"/>
    <property type="molecule type" value="Genomic_DNA"/>
</dbReference>
<protein>
    <submittedName>
        <fullName evidence="1">Uncharacterized protein</fullName>
    </submittedName>
</protein>
<keyword evidence="2" id="KW-1185">Reference proteome</keyword>